<dbReference type="AlphaFoldDB" id="A0A6P6RSY9"/>
<evidence type="ECO:0000313" key="2">
    <source>
        <dbReference type="Proteomes" id="UP000515125"/>
    </source>
</evidence>
<dbReference type="GO" id="GO:0036064">
    <property type="term" value="C:ciliary basal body"/>
    <property type="evidence" value="ECO:0007669"/>
    <property type="project" value="TreeGrafter"/>
</dbReference>
<dbReference type="InterPro" id="IPR033362">
    <property type="entry name" value="SSNA1_fam"/>
</dbReference>
<keyword evidence="1" id="KW-0175">Coiled coil</keyword>
<proteinExistence type="predicted"/>
<gene>
    <name evidence="3" type="primary">LOC113146782</name>
</gene>
<dbReference type="PANTHER" id="PTHR28661:SF1">
    <property type="entry name" value="MICROTUBULE NUCLEATION FACTOR SSNA1"/>
    <property type="match status" value="1"/>
</dbReference>
<accession>A0A6P6RSY9</accession>
<protein>
    <submittedName>
        <fullName evidence="3">Sjoegren syndrome nuclear autoantigen 1-like</fullName>
    </submittedName>
</protein>
<reference evidence="3" key="1">
    <citation type="submission" date="2025-08" db="UniProtKB">
        <authorList>
            <consortium name="RefSeq"/>
        </authorList>
    </citation>
    <scope>IDENTIFICATION</scope>
</reference>
<sequence>MSVQPQNANLSACGSELLRCIEELKKKRDDLARNIQAEAEEKEKIQRGIATLTEKLQKITVNQDRNMQARDEYEKTIQETEAAYIKIIESSQTLLHVLRRESLNLAKKAGP</sequence>
<feature type="coiled-coil region" evidence="1">
    <location>
        <begin position="21"/>
        <end position="55"/>
    </location>
</feature>
<keyword evidence="2" id="KW-1185">Reference proteome</keyword>
<dbReference type="RefSeq" id="XP_026190936.1">
    <property type="nucleotide sequence ID" value="XM_026335151.1"/>
</dbReference>
<evidence type="ECO:0000313" key="3">
    <source>
        <dbReference type="RefSeq" id="XP_026190936.1"/>
    </source>
</evidence>
<organism evidence="2 3">
    <name type="scientific">Cyclospora cayetanensis</name>
    <dbReference type="NCBI Taxonomy" id="88456"/>
    <lineage>
        <taxon>Eukaryota</taxon>
        <taxon>Sar</taxon>
        <taxon>Alveolata</taxon>
        <taxon>Apicomplexa</taxon>
        <taxon>Conoidasida</taxon>
        <taxon>Coccidia</taxon>
        <taxon>Eucoccidiorida</taxon>
        <taxon>Eimeriorina</taxon>
        <taxon>Eimeriidae</taxon>
        <taxon>Cyclospora</taxon>
    </lineage>
</organism>
<dbReference type="Proteomes" id="UP000515125">
    <property type="component" value="Unplaced"/>
</dbReference>
<dbReference type="PANTHER" id="PTHR28661">
    <property type="entry name" value="SJOEGREN SYNDROME NUCLEAR AUTOANTIGEN 1"/>
    <property type="match status" value="1"/>
</dbReference>
<dbReference type="GeneID" id="113146782"/>
<name>A0A6P6RSY9_9EIME</name>
<dbReference type="OrthoDB" id="295355at2759"/>
<evidence type="ECO:0000256" key="1">
    <source>
        <dbReference type="SAM" id="Coils"/>
    </source>
</evidence>